<protein>
    <submittedName>
        <fullName evidence="2">Uncharacterized protein</fullName>
    </submittedName>
</protein>
<evidence type="ECO:0000256" key="1">
    <source>
        <dbReference type="SAM" id="MobiDB-lite"/>
    </source>
</evidence>
<dbReference type="AlphaFoldDB" id="A0AAD8YGQ2"/>
<feature type="compositionally biased region" description="Basic residues" evidence="1">
    <location>
        <begin position="85"/>
        <end position="94"/>
    </location>
</feature>
<dbReference type="EMBL" id="JATAAI010000004">
    <property type="protein sequence ID" value="KAK1746274.1"/>
    <property type="molecule type" value="Genomic_DNA"/>
</dbReference>
<keyword evidence="3" id="KW-1185">Reference proteome</keyword>
<sequence length="368" mass="41899">MSDDNNNDEYDETMMNRLLSPSSSSKQNDAITQILTHDDDDSSYMHSIMERRRYIKPQKDDVDEESVASSNAPRLPFQRAVVTPPRRKDRRRVRSSSSSPLRRPINPIILIVLMGLAANWVATRLLDGLIQTDDDEIDADTVNAHVMSQEHITVDDNNVAHQAAYQSDEERMMGMLSLTKLSELPKEEQLSELSELPKGEQLKELSDMRDRYESIWGSKVSEGPNSGQKDQDDEEMKEKLERLRIGIAALKEQLAATNKDEIAESIVNDETTEPQPPSSPFTERFELLRKRLLPLYSEAVPTTPEEHSNTTHPLFNMQSPQFQALNWLSNIDRSQITDEDPHVVQRYALSVLYFATGGPPVDHNTDFH</sequence>
<accession>A0AAD8YGQ2</accession>
<organism evidence="2 3">
    <name type="scientific">Skeletonema marinoi</name>
    <dbReference type="NCBI Taxonomy" id="267567"/>
    <lineage>
        <taxon>Eukaryota</taxon>
        <taxon>Sar</taxon>
        <taxon>Stramenopiles</taxon>
        <taxon>Ochrophyta</taxon>
        <taxon>Bacillariophyta</taxon>
        <taxon>Coscinodiscophyceae</taxon>
        <taxon>Thalassiosirophycidae</taxon>
        <taxon>Thalassiosirales</taxon>
        <taxon>Skeletonemataceae</taxon>
        <taxon>Skeletonema</taxon>
        <taxon>Skeletonema marinoi-dohrnii complex</taxon>
    </lineage>
</organism>
<proteinExistence type="predicted"/>
<dbReference type="Proteomes" id="UP001224775">
    <property type="component" value="Unassembled WGS sequence"/>
</dbReference>
<reference evidence="2" key="1">
    <citation type="submission" date="2023-06" db="EMBL/GenBank/DDBJ databases">
        <title>Survivors Of The Sea: Transcriptome response of Skeletonema marinoi to long-term dormancy.</title>
        <authorList>
            <person name="Pinder M.I.M."/>
            <person name="Kourtchenko O."/>
            <person name="Robertson E.K."/>
            <person name="Larsson T."/>
            <person name="Maumus F."/>
            <person name="Osuna-Cruz C.M."/>
            <person name="Vancaester E."/>
            <person name="Stenow R."/>
            <person name="Vandepoele K."/>
            <person name="Ploug H."/>
            <person name="Bruchert V."/>
            <person name="Godhe A."/>
            <person name="Topel M."/>
        </authorList>
    </citation>
    <scope>NUCLEOTIDE SEQUENCE</scope>
    <source>
        <strain evidence="2">R05AC</strain>
    </source>
</reference>
<comment type="caution">
    <text evidence="2">The sequence shown here is derived from an EMBL/GenBank/DDBJ whole genome shotgun (WGS) entry which is preliminary data.</text>
</comment>
<name>A0AAD8YGQ2_9STRA</name>
<feature type="region of interest" description="Disordered" evidence="1">
    <location>
        <begin position="215"/>
        <end position="237"/>
    </location>
</feature>
<feature type="region of interest" description="Disordered" evidence="1">
    <location>
        <begin position="55"/>
        <end position="100"/>
    </location>
</feature>
<evidence type="ECO:0000313" key="2">
    <source>
        <dbReference type="EMBL" id="KAK1746274.1"/>
    </source>
</evidence>
<gene>
    <name evidence="2" type="ORF">QTG54_002881</name>
</gene>
<evidence type="ECO:0000313" key="3">
    <source>
        <dbReference type="Proteomes" id="UP001224775"/>
    </source>
</evidence>